<dbReference type="InterPro" id="IPR011010">
    <property type="entry name" value="DNA_brk_join_enz"/>
</dbReference>
<dbReference type="Gene3D" id="1.10.443.10">
    <property type="entry name" value="Intergrase catalytic core"/>
    <property type="match status" value="1"/>
</dbReference>
<keyword evidence="1" id="KW-0233">DNA recombination</keyword>
<dbReference type="GO" id="GO:0006310">
    <property type="term" value="P:DNA recombination"/>
    <property type="evidence" value="ECO:0007669"/>
    <property type="project" value="UniProtKB-KW"/>
</dbReference>
<evidence type="ECO:0000313" key="3">
    <source>
        <dbReference type="EMBL" id="CAB9521256.1"/>
    </source>
</evidence>
<dbReference type="InterPro" id="IPR013762">
    <property type="entry name" value="Integrase-like_cat_sf"/>
</dbReference>
<evidence type="ECO:0000259" key="2">
    <source>
        <dbReference type="Pfam" id="PF00589"/>
    </source>
</evidence>
<dbReference type="Proteomes" id="UP001153069">
    <property type="component" value="Unassembled WGS sequence"/>
</dbReference>
<gene>
    <name evidence="3" type="ORF">SEMRO_1179_G249570.1</name>
</gene>
<evidence type="ECO:0000313" key="4">
    <source>
        <dbReference type="Proteomes" id="UP001153069"/>
    </source>
</evidence>
<sequence length="111" mass="12202">MQSRHRSAYRKCRSQSVAYSKIIQKFCDQIGVQDAEKVASGHALRAKAGTIMKGLSVDPHAVARHMGHKSIDTQKHYTETTLAIKSTVYNALGHGGIRRVSIDDNDQKPAA</sequence>
<accession>A0A9N8EH10</accession>
<reference evidence="3" key="1">
    <citation type="submission" date="2020-06" db="EMBL/GenBank/DDBJ databases">
        <authorList>
            <consortium name="Plant Systems Biology data submission"/>
        </authorList>
    </citation>
    <scope>NUCLEOTIDE SEQUENCE</scope>
    <source>
        <strain evidence="3">D6</strain>
    </source>
</reference>
<keyword evidence="4" id="KW-1185">Reference proteome</keyword>
<evidence type="ECO:0000256" key="1">
    <source>
        <dbReference type="ARBA" id="ARBA00023172"/>
    </source>
</evidence>
<comment type="caution">
    <text evidence="3">The sequence shown here is derived from an EMBL/GenBank/DDBJ whole genome shotgun (WGS) entry which is preliminary data.</text>
</comment>
<dbReference type="GO" id="GO:0015074">
    <property type="term" value="P:DNA integration"/>
    <property type="evidence" value="ECO:0007669"/>
    <property type="project" value="InterPro"/>
</dbReference>
<dbReference type="EMBL" id="CAICTM010001177">
    <property type="protein sequence ID" value="CAB9521256.1"/>
    <property type="molecule type" value="Genomic_DNA"/>
</dbReference>
<organism evidence="3 4">
    <name type="scientific">Seminavis robusta</name>
    <dbReference type="NCBI Taxonomy" id="568900"/>
    <lineage>
        <taxon>Eukaryota</taxon>
        <taxon>Sar</taxon>
        <taxon>Stramenopiles</taxon>
        <taxon>Ochrophyta</taxon>
        <taxon>Bacillariophyta</taxon>
        <taxon>Bacillariophyceae</taxon>
        <taxon>Bacillariophycidae</taxon>
        <taxon>Naviculales</taxon>
        <taxon>Naviculaceae</taxon>
        <taxon>Seminavis</taxon>
    </lineage>
</organism>
<protein>
    <recommendedName>
        <fullName evidence="2">Tyr recombinase domain-containing protein</fullName>
    </recommendedName>
</protein>
<dbReference type="Pfam" id="PF00589">
    <property type="entry name" value="Phage_integrase"/>
    <property type="match status" value="1"/>
</dbReference>
<dbReference type="InterPro" id="IPR002104">
    <property type="entry name" value="Integrase_catalytic"/>
</dbReference>
<dbReference type="SUPFAM" id="SSF56349">
    <property type="entry name" value="DNA breaking-rejoining enzymes"/>
    <property type="match status" value="1"/>
</dbReference>
<feature type="domain" description="Tyr recombinase" evidence="2">
    <location>
        <begin position="15"/>
        <end position="80"/>
    </location>
</feature>
<dbReference type="AlphaFoldDB" id="A0A9N8EH10"/>
<proteinExistence type="predicted"/>
<name>A0A9N8EH10_9STRA</name>
<dbReference type="GO" id="GO:0003677">
    <property type="term" value="F:DNA binding"/>
    <property type="evidence" value="ECO:0007669"/>
    <property type="project" value="InterPro"/>
</dbReference>